<evidence type="ECO:0000313" key="2">
    <source>
        <dbReference type="Proteomes" id="UP001642464"/>
    </source>
</evidence>
<accession>A0ABP0JYN6</accession>
<reference evidence="1 2" key="1">
    <citation type="submission" date="2024-02" db="EMBL/GenBank/DDBJ databases">
        <authorList>
            <person name="Chen Y."/>
            <person name="Shah S."/>
            <person name="Dougan E. K."/>
            <person name="Thang M."/>
            <person name="Chan C."/>
        </authorList>
    </citation>
    <scope>NUCLEOTIDE SEQUENCE [LARGE SCALE GENOMIC DNA]</scope>
</reference>
<gene>
    <name evidence="1" type="ORF">SCF082_LOCUS14591</name>
</gene>
<comment type="caution">
    <text evidence="1">The sequence shown here is derived from an EMBL/GenBank/DDBJ whole genome shotgun (WGS) entry which is preliminary data.</text>
</comment>
<name>A0ABP0JYN6_9DINO</name>
<protein>
    <submittedName>
        <fullName evidence="1">Chloroplastic</fullName>
    </submittedName>
</protein>
<dbReference type="Proteomes" id="UP001642464">
    <property type="component" value="Unassembled WGS sequence"/>
</dbReference>
<evidence type="ECO:0000313" key="1">
    <source>
        <dbReference type="EMBL" id="CAK9019620.1"/>
    </source>
</evidence>
<keyword evidence="2" id="KW-1185">Reference proteome</keyword>
<sequence>MKLRRSSWLARAAVLFAAAATWVLGQNWLFVGPFSTSLAPPANPAQRGQSVSRYAREVDEEEVLFNFRKPKKKGFDPNWKRPFPKYILMGGVMMTLIGYLGGGPILSAVWGLCGAGFGCLFEPWQTPDGTISGLYDEDEEDEDEDDDDD</sequence>
<organism evidence="1 2">
    <name type="scientific">Durusdinium trenchii</name>
    <dbReference type="NCBI Taxonomy" id="1381693"/>
    <lineage>
        <taxon>Eukaryota</taxon>
        <taxon>Sar</taxon>
        <taxon>Alveolata</taxon>
        <taxon>Dinophyceae</taxon>
        <taxon>Suessiales</taxon>
        <taxon>Symbiodiniaceae</taxon>
        <taxon>Durusdinium</taxon>
    </lineage>
</organism>
<dbReference type="EMBL" id="CAXAMM010009169">
    <property type="protein sequence ID" value="CAK9019620.1"/>
    <property type="molecule type" value="Genomic_DNA"/>
</dbReference>
<proteinExistence type="predicted"/>